<dbReference type="Proteomes" id="UP000310200">
    <property type="component" value="Unassembled WGS sequence"/>
</dbReference>
<name>A0A4S2KNS6_9HYME</name>
<reference evidence="8 9" key="1">
    <citation type="journal article" date="2019" name="Philos. Trans. R. Soc. Lond., B, Biol. Sci.">
        <title>Ant behaviour and brain gene expression of defending hosts depend on the ecological success of the intruding social parasite.</title>
        <authorList>
            <person name="Kaur R."/>
            <person name="Stoldt M."/>
            <person name="Jongepier E."/>
            <person name="Feldmeyer B."/>
            <person name="Menzel F."/>
            <person name="Bornberg-Bauer E."/>
            <person name="Foitzik S."/>
        </authorList>
    </citation>
    <scope>NUCLEOTIDE SEQUENCE [LARGE SCALE GENOMIC DNA]</scope>
    <source>
        <tissue evidence="8">Whole body</tissue>
    </source>
</reference>
<keyword evidence="4" id="KW-0325">Glycoprotein</keyword>
<dbReference type="GO" id="GO:0098609">
    <property type="term" value="P:cell-cell adhesion"/>
    <property type="evidence" value="ECO:0007669"/>
    <property type="project" value="TreeGrafter"/>
</dbReference>
<keyword evidence="2 6" id="KW-0472">Membrane</keyword>
<dbReference type="SMART" id="SM00409">
    <property type="entry name" value="IG"/>
    <property type="match status" value="4"/>
</dbReference>
<dbReference type="Pfam" id="PF13927">
    <property type="entry name" value="Ig_3"/>
    <property type="match status" value="2"/>
</dbReference>
<proteinExistence type="predicted"/>
<dbReference type="GO" id="GO:0005886">
    <property type="term" value="C:plasma membrane"/>
    <property type="evidence" value="ECO:0007669"/>
    <property type="project" value="TreeGrafter"/>
</dbReference>
<feature type="transmembrane region" description="Helical" evidence="6">
    <location>
        <begin position="480"/>
        <end position="504"/>
    </location>
</feature>
<dbReference type="Gene3D" id="2.60.40.10">
    <property type="entry name" value="Immunoglobulins"/>
    <property type="match status" value="4"/>
</dbReference>
<sequence>MRVPVKPHKPQLEYARVPLGATLTLKEGQEVKISCVSRYGNPVALIKWFIGDKEVEPESAQSNATEVDNPKTWVAHSVLRVHGQRENHGLPIRCVTMHPTSSAPISTETRLDVYYNLGTSVRFYAPKLGKVRSTCASQQCLAVSDSPEVRLETNPQPLTVVPQDTVSHLNLRCLADANPTPSIKWYKDSMPLTASSPSALPKPGKTTLLNGTVWVSELSFDPVIRSDAGLYSCKATNDVSESVPASYRLDVQYKPQLKNEGNGTFPNVQTAMLNSTVEPFECPEYEANPPAQYRWVHLRGSLKEKIENRVQNKGGGRRLYLQNIMWSDEGEYRCIAFNTINGVKQETGCDTCSYVLHVNGPPEIQTTGGRDFYESVGWAGEPVHRLKSRFCSLPSPKLVAWQWGSSHIRAGESIHPKYEALPLERIVENKMGTSCYWAKLEIKELRKEDSRMYTLLVESDKGRDSTNIMLIVRDPTEMRVIAAAVAVGLLFLLLLVSVSVYSLLKLRRGRYRQKVEEEGSIAADALYGNGASLDQQKSINSSHAKTFARKSSLDGNQSVYDYSRIAKQTRAMSPEALKVRRAPMVLQPPTIV</sequence>
<organism evidence="8 9">
    <name type="scientific">Temnothorax longispinosus</name>
    <dbReference type="NCBI Taxonomy" id="300112"/>
    <lineage>
        <taxon>Eukaryota</taxon>
        <taxon>Metazoa</taxon>
        <taxon>Ecdysozoa</taxon>
        <taxon>Arthropoda</taxon>
        <taxon>Hexapoda</taxon>
        <taxon>Insecta</taxon>
        <taxon>Pterygota</taxon>
        <taxon>Neoptera</taxon>
        <taxon>Endopterygota</taxon>
        <taxon>Hymenoptera</taxon>
        <taxon>Apocrita</taxon>
        <taxon>Aculeata</taxon>
        <taxon>Formicoidea</taxon>
        <taxon>Formicidae</taxon>
        <taxon>Myrmicinae</taxon>
        <taxon>Temnothorax</taxon>
    </lineage>
</organism>
<keyword evidence="6" id="KW-0812">Transmembrane</keyword>
<dbReference type="PANTHER" id="PTHR11640:SF154">
    <property type="entry name" value="IRREGULAR CHIASM C-ROUGHEST PROTEIN-LIKE PROTEIN"/>
    <property type="match status" value="1"/>
</dbReference>
<dbReference type="InterPro" id="IPR003599">
    <property type="entry name" value="Ig_sub"/>
</dbReference>
<dbReference type="InterPro" id="IPR036179">
    <property type="entry name" value="Ig-like_dom_sf"/>
</dbReference>
<evidence type="ECO:0000256" key="1">
    <source>
        <dbReference type="ARBA" id="ARBA00004479"/>
    </source>
</evidence>
<feature type="domain" description="Ig-like" evidence="7">
    <location>
        <begin position="10"/>
        <end position="106"/>
    </location>
</feature>
<dbReference type="InterPro" id="IPR051275">
    <property type="entry name" value="Cell_adhesion_signaling"/>
</dbReference>
<evidence type="ECO:0000256" key="2">
    <source>
        <dbReference type="ARBA" id="ARBA00023136"/>
    </source>
</evidence>
<accession>A0A4S2KNS6</accession>
<gene>
    <name evidence="8" type="ORF">DBV15_01297</name>
</gene>
<keyword evidence="3" id="KW-1015">Disulfide bond</keyword>
<feature type="domain" description="Ig-like" evidence="7">
    <location>
        <begin position="255"/>
        <end position="350"/>
    </location>
</feature>
<dbReference type="PANTHER" id="PTHR11640">
    <property type="entry name" value="NEPHRIN"/>
    <property type="match status" value="1"/>
</dbReference>
<dbReference type="InterPro" id="IPR007110">
    <property type="entry name" value="Ig-like_dom"/>
</dbReference>
<dbReference type="STRING" id="300112.A0A4S2KNS6"/>
<dbReference type="SMART" id="SM00408">
    <property type="entry name" value="IGc2"/>
    <property type="match status" value="2"/>
</dbReference>
<dbReference type="GO" id="GO:0005911">
    <property type="term" value="C:cell-cell junction"/>
    <property type="evidence" value="ECO:0007669"/>
    <property type="project" value="TreeGrafter"/>
</dbReference>
<comment type="caution">
    <text evidence="8">The sequence shown here is derived from an EMBL/GenBank/DDBJ whole genome shotgun (WGS) entry which is preliminary data.</text>
</comment>
<evidence type="ECO:0000256" key="6">
    <source>
        <dbReference type="SAM" id="Phobius"/>
    </source>
</evidence>
<dbReference type="EMBL" id="QBLH01002107">
    <property type="protein sequence ID" value="TGZ49659.1"/>
    <property type="molecule type" value="Genomic_DNA"/>
</dbReference>
<evidence type="ECO:0000313" key="9">
    <source>
        <dbReference type="Proteomes" id="UP000310200"/>
    </source>
</evidence>
<evidence type="ECO:0000256" key="3">
    <source>
        <dbReference type="ARBA" id="ARBA00023157"/>
    </source>
</evidence>
<evidence type="ECO:0000259" key="7">
    <source>
        <dbReference type="PROSITE" id="PS50835"/>
    </source>
</evidence>
<dbReference type="AlphaFoldDB" id="A0A4S2KNS6"/>
<dbReference type="PROSITE" id="PS50835">
    <property type="entry name" value="IG_LIKE"/>
    <property type="match status" value="3"/>
</dbReference>
<dbReference type="InterPro" id="IPR003598">
    <property type="entry name" value="Ig_sub2"/>
</dbReference>
<comment type="subcellular location">
    <subcellularLocation>
        <location evidence="1">Membrane</location>
        <topology evidence="1">Single-pass type I membrane protein</topology>
    </subcellularLocation>
</comment>
<evidence type="ECO:0000313" key="8">
    <source>
        <dbReference type="EMBL" id="TGZ49659.1"/>
    </source>
</evidence>
<keyword evidence="5" id="KW-0393">Immunoglobulin domain</keyword>
<evidence type="ECO:0000256" key="4">
    <source>
        <dbReference type="ARBA" id="ARBA00023180"/>
    </source>
</evidence>
<keyword evidence="9" id="KW-1185">Reference proteome</keyword>
<dbReference type="GO" id="GO:0050839">
    <property type="term" value="F:cell adhesion molecule binding"/>
    <property type="evidence" value="ECO:0007669"/>
    <property type="project" value="TreeGrafter"/>
</dbReference>
<evidence type="ECO:0000256" key="5">
    <source>
        <dbReference type="ARBA" id="ARBA00023319"/>
    </source>
</evidence>
<protein>
    <submittedName>
        <fullName evidence="8">Kin of IRRE-like protein 3</fullName>
    </submittedName>
</protein>
<dbReference type="InterPro" id="IPR013162">
    <property type="entry name" value="CD80_C2-set"/>
</dbReference>
<dbReference type="InterPro" id="IPR013783">
    <property type="entry name" value="Ig-like_fold"/>
</dbReference>
<dbReference type="Pfam" id="PF08205">
    <property type="entry name" value="C2-set_2"/>
    <property type="match status" value="1"/>
</dbReference>
<dbReference type="CDD" id="cd00096">
    <property type="entry name" value="Ig"/>
    <property type="match status" value="2"/>
</dbReference>
<feature type="domain" description="Ig-like" evidence="7">
    <location>
        <begin position="147"/>
        <end position="250"/>
    </location>
</feature>
<dbReference type="SUPFAM" id="SSF48726">
    <property type="entry name" value="Immunoglobulin"/>
    <property type="match status" value="4"/>
</dbReference>
<keyword evidence="6" id="KW-1133">Transmembrane helix</keyword>